<protein>
    <submittedName>
        <fullName evidence="2">GUN4 domain-containing protein</fullName>
    </submittedName>
</protein>
<dbReference type="Gene3D" id="1.25.40.620">
    <property type="match status" value="1"/>
</dbReference>
<evidence type="ECO:0000313" key="3">
    <source>
        <dbReference type="Proteomes" id="UP000606721"/>
    </source>
</evidence>
<feature type="domain" description="GUN4-like" evidence="1">
    <location>
        <begin position="193"/>
        <end position="331"/>
    </location>
</feature>
<dbReference type="Gene3D" id="1.10.10.1770">
    <property type="entry name" value="Gun4-like"/>
    <property type="match status" value="1"/>
</dbReference>
<reference evidence="2 3" key="1">
    <citation type="journal article" date="2020" name="ISME J.">
        <title>Comparative genomics reveals insights into cyanobacterial evolution and habitat adaptation.</title>
        <authorList>
            <person name="Chen M.Y."/>
            <person name="Teng W.K."/>
            <person name="Zhao L."/>
            <person name="Hu C.X."/>
            <person name="Zhou Y.K."/>
            <person name="Han B.P."/>
            <person name="Song L.R."/>
            <person name="Shu W.S."/>
        </authorList>
    </citation>
    <scope>NUCLEOTIDE SEQUENCE [LARGE SCALE GENOMIC DNA]</scope>
    <source>
        <strain evidence="2 3">FACHB-1040</strain>
    </source>
</reference>
<sequence length="345" mass="39055">MDAELSAQISYSNVASIDAKAEIKSRFANLAKYSNVRIEARCYRTGGVGALVTTPADALEYAVNFPDSVRKSASILQVLCKPYHDLLSFPTAMQAIDMMTLQKQTRVLQGLWERSQQISKQIAEVEYILLNPQQFAQVNEAVLRTGKAQLEHQLEEVNDQAIKFAKNSIKSVNVLDFPPIPLALPMRVVELKSAVGQDYTKLQDLLAANNWKEADAETRRVMLAVANREEEGFLNEKGIDNFPCEDLRTIDQLWLKYSDGRFGFSVQKRIYQSLGGTKEYNSDISKQIDISSQFGKKVGWWREGGDWLYYGDCITYDKNAPEGNLPFWGMWGWENIASRLINCNL</sequence>
<evidence type="ECO:0000313" key="2">
    <source>
        <dbReference type="EMBL" id="MBD2278056.1"/>
    </source>
</evidence>
<dbReference type="InterPro" id="IPR008629">
    <property type="entry name" value="GUN4-like"/>
</dbReference>
<organism evidence="2 3">
    <name type="scientific">Aphanizomenon flos-aquae FACHB-1040</name>
    <dbReference type="NCBI Taxonomy" id="2692887"/>
    <lineage>
        <taxon>Bacteria</taxon>
        <taxon>Bacillati</taxon>
        <taxon>Cyanobacteriota</taxon>
        <taxon>Cyanophyceae</taxon>
        <taxon>Nostocales</taxon>
        <taxon>Aphanizomenonaceae</taxon>
        <taxon>Aphanizomenon</taxon>
    </lineage>
</organism>
<proteinExistence type="predicted"/>
<dbReference type="InterPro" id="IPR037215">
    <property type="entry name" value="GUN4-like_sf"/>
</dbReference>
<comment type="caution">
    <text evidence="2">The sequence shown here is derived from an EMBL/GenBank/DDBJ whole genome shotgun (WGS) entry which is preliminary data.</text>
</comment>
<dbReference type="CDD" id="cd16383">
    <property type="entry name" value="GUN4"/>
    <property type="match status" value="1"/>
</dbReference>
<dbReference type="Pfam" id="PF05419">
    <property type="entry name" value="GUN4"/>
    <property type="match status" value="1"/>
</dbReference>
<dbReference type="EMBL" id="JACJQT010000013">
    <property type="protein sequence ID" value="MBD2278056.1"/>
    <property type="molecule type" value="Genomic_DNA"/>
</dbReference>
<evidence type="ECO:0000259" key="1">
    <source>
        <dbReference type="Pfam" id="PF05419"/>
    </source>
</evidence>
<dbReference type="PANTHER" id="PTHR34800">
    <property type="entry name" value="TETRAPYRROLE-BINDING PROTEIN, CHLOROPLASTIC"/>
    <property type="match status" value="1"/>
</dbReference>
<accession>A0ABR8BTV1</accession>
<dbReference type="SUPFAM" id="SSF140869">
    <property type="entry name" value="GUN4-like"/>
    <property type="match status" value="1"/>
</dbReference>
<keyword evidence="3" id="KW-1185">Reference proteome</keyword>
<dbReference type="Proteomes" id="UP000606721">
    <property type="component" value="Unassembled WGS sequence"/>
</dbReference>
<gene>
    <name evidence="2" type="ORF">H6F99_06965</name>
</gene>
<name>A0ABR8BTV1_APHFL</name>
<dbReference type="PANTHER" id="PTHR34800:SF1">
    <property type="entry name" value="TETRAPYRROLE-BINDING PROTEIN, CHLOROPLASTIC"/>
    <property type="match status" value="1"/>
</dbReference>